<dbReference type="RefSeq" id="WP_093520541.1">
    <property type="nucleotide sequence ID" value="NZ_FOIJ01000006.1"/>
</dbReference>
<dbReference type="GO" id="GO:0006508">
    <property type="term" value="P:proteolysis"/>
    <property type="evidence" value="ECO:0007669"/>
    <property type="project" value="InterPro"/>
</dbReference>
<evidence type="ECO:0000259" key="2">
    <source>
        <dbReference type="Pfam" id="PF00656"/>
    </source>
</evidence>
<dbReference type="Pfam" id="PF00656">
    <property type="entry name" value="Peptidase_C14"/>
    <property type="match status" value="1"/>
</dbReference>
<accession>A0A1I0IU52</accession>
<organism evidence="3 4">
    <name type="scientific">Stigmatella erecta</name>
    <dbReference type="NCBI Taxonomy" id="83460"/>
    <lineage>
        <taxon>Bacteria</taxon>
        <taxon>Pseudomonadati</taxon>
        <taxon>Myxococcota</taxon>
        <taxon>Myxococcia</taxon>
        <taxon>Myxococcales</taxon>
        <taxon>Cystobacterineae</taxon>
        <taxon>Archangiaceae</taxon>
        <taxon>Stigmatella</taxon>
    </lineage>
</organism>
<reference evidence="4" key="1">
    <citation type="submission" date="2016-10" db="EMBL/GenBank/DDBJ databases">
        <authorList>
            <person name="Varghese N."/>
            <person name="Submissions S."/>
        </authorList>
    </citation>
    <scope>NUCLEOTIDE SEQUENCE [LARGE SCALE GENOMIC DNA]</scope>
    <source>
        <strain evidence="4">DSM 16858</strain>
    </source>
</reference>
<sequence>MSRVLLLVAALTAAVAHAQPPVQVRRLALLVGVNDGGPGRERLRYAASDAQAFARVLGELGGVAPADRVMLLETGRAGLLEGLSRMRTLAESARVSGANRVEVLLYYSGHSDEEGLLLQGERMDYGELRRALGGLPADVRIAVLDSCASGAFARRKGGSPRPAFLVDTGVQVKGQAILTSSSEDEASQESDRLGGSFFTHHLISGLRGAADVTRDGRVTLNEAYQFAFHETLARTERTQRGAQHPAYDIEMAGTGDLVMTDLRATSAGLILTEALEGRLYVRDEAGALVVELLKTAGRPAELGLAPGRYRVRRELGGAVSEADLVLTEGKGTPLAASVFRPVLSEATVSRGRGGPSQVEAEAPAGAQGRVHVPFNASFVPGLSLNALVAGDAPVENTVAIGVVNDGTALRGAGLALGANVYAEETRGLAAAVALNLAGRRVDGTQLSVGFNYAGGAVDGVQASVGGNWAGGSVRVAQLGVGLNVATASVSGAQLSAGMNLAGGSVHGAQITSGVNVAKESFEGAQLSSGINVTRRDFQGVQLASGVNWAGGALSGVQLSSGFNRAQNVEGLQLGLLNVGGDVTGAQIGLLNIGGVVKGTQVGLVNLAKEVHGVPVGMVSFVKEGQHHLEFWSSDIQLANVGLKLGGKHFYSTLVAGIGPDDRLQRFSLGLGFGGHIPLARRFWVDVDAVASTLHDRDEPFDSENLLAQARVMVGFQIFSRLAVFAGPTYNTYFAFSPEERRKVTTMKVSERPLGSDGTWQRWPGFQAGLRL</sequence>
<proteinExistence type="predicted"/>
<evidence type="ECO:0000313" key="4">
    <source>
        <dbReference type="Proteomes" id="UP000199181"/>
    </source>
</evidence>
<dbReference type="GO" id="GO:0004197">
    <property type="term" value="F:cysteine-type endopeptidase activity"/>
    <property type="evidence" value="ECO:0007669"/>
    <property type="project" value="InterPro"/>
</dbReference>
<evidence type="ECO:0000313" key="3">
    <source>
        <dbReference type="EMBL" id="SEU00771.1"/>
    </source>
</evidence>
<keyword evidence="1" id="KW-0732">Signal</keyword>
<evidence type="ECO:0000256" key="1">
    <source>
        <dbReference type="SAM" id="SignalP"/>
    </source>
</evidence>
<dbReference type="AlphaFoldDB" id="A0A1I0IU52"/>
<feature type="domain" description="Peptidase C14 caspase" evidence="2">
    <location>
        <begin position="25"/>
        <end position="247"/>
    </location>
</feature>
<dbReference type="Proteomes" id="UP000199181">
    <property type="component" value="Unassembled WGS sequence"/>
</dbReference>
<keyword evidence="4" id="KW-1185">Reference proteome</keyword>
<dbReference type="EMBL" id="FOIJ01000006">
    <property type="protein sequence ID" value="SEU00771.1"/>
    <property type="molecule type" value="Genomic_DNA"/>
</dbReference>
<gene>
    <name evidence="3" type="ORF">SAMN05443639_106289</name>
</gene>
<name>A0A1I0IU52_9BACT</name>
<feature type="signal peptide" evidence="1">
    <location>
        <begin position="1"/>
        <end position="18"/>
    </location>
</feature>
<protein>
    <submittedName>
        <fullName evidence="3">Caspase domain-containing protein</fullName>
    </submittedName>
</protein>
<feature type="chain" id="PRO_5011492170" evidence="1">
    <location>
        <begin position="19"/>
        <end position="771"/>
    </location>
</feature>
<dbReference type="Gene3D" id="3.40.50.1460">
    <property type="match status" value="1"/>
</dbReference>
<dbReference type="InterPro" id="IPR011600">
    <property type="entry name" value="Pept_C14_caspase"/>
</dbReference>